<dbReference type="Proteomes" id="UP001229955">
    <property type="component" value="Chromosome"/>
</dbReference>
<evidence type="ECO:0000313" key="4">
    <source>
        <dbReference type="EMBL" id="WKW15200.1"/>
    </source>
</evidence>
<dbReference type="EMBL" id="CP130612">
    <property type="protein sequence ID" value="WKW12293.1"/>
    <property type="molecule type" value="Genomic_DNA"/>
</dbReference>
<dbReference type="CDD" id="cd09618">
    <property type="entry name" value="CBM9_like_2"/>
    <property type="match status" value="1"/>
</dbReference>
<dbReference type="InterPro" id="IPR045670">
    <property type="entry name" value="DUF5916"/>
</dbReference>
<feature type="chain" id="PRO_5041399313" evidence="1">
    <location>
        <begin position="19"/>
        <end position="705"/>
    </location>
</feature>
<reference evidence="4" key="1">
    <citation type="submission" date="2023-07" db="EMBL/GenBank/DDBJ databases">
        <authorList>
            <person name="Haufschild T."/>
            <person name="Kallscheuer N."/>
            <person name="Hammer J."/>
            <person name="Kohn T."/>
            <person name="Kabuu M."/>
            <person name="Jogler M."/>
            <person name="Wohfarth N."/>
            <person name="Heuer A."/>
            <person name="Rohde M."/>
            <person name="van Teeseling M.C.F."/>
            <person name="Jogler C."/>
        </authorList>
    </citation>
    <scope>NUCLEOTIDE SEQUENCE</scope>
    <source>
        <strain evidence="3">Strain 138</strain>
        <strain evidence="4">Strain 318</strain>
    </source>
</reference>
<dbReference type="AlphaFoldDB" id="A0AA49K0F0"/>
<organism evidence="4 5">
    <name type="scientific">Pseudogemmatithrix spongiicola</name>
    <dbReference type="NCBI Taxonomy" id="3062599"/>
    <lineage>
        <taxon>Bacteria</taxon>
        <taxon>Pseudomonadati</taxon>
        <taxon>Gemmatimonadota</taxon>
        <taxon>Gemmatimonadia</taxon>
        <taxon>Gemmatimonadales</taxon>
        <taxon>Gemmatimonadaceae</taxon>
        <taxon>Pseudogemmatithrix</taxon>
    </lineage>
</organism>
<feature type="domain" description="DUF5916" evidence="2">
    <location>
        <begin position="486"/>
        <end position="686"/>
    </location>
</feature>
<dbReference type="RefSeq" id="WP_367885170.1">
    <property type="nucleotide sequence ID" value="NZ_CP130612.1"/>
</dbReference>
<evidence type="ECO:0000313" key="3">
    <source>
        <dbReference type="EMBL" id="WKW12293.1"/>
    </source>
</evidence>
<protein>
    <submittedName>
        <fullName evidence="4">DUF5916 domain-containing protein</fullName>
    </submittedName>
</protein>
<dbReference type="Gene3D" id="2.60.40.1190">
    <property type="match status" value="1"/>
</dbReference>
<feature type="domain" description="DUF5916" evidence="2">
    <location>
        <begin position="233"/>
        <end position="370"/>
    </location>
</feature>
<accession>A0AA49K0F0</accession>
<sequence>MRLSLAGVALLLPIMAAAQPSDPNSAQARAVRSDEPMLIDGRDTERVWATAPETDEFYQFTPTEAGPARFRTSIRVAYDDRVLYVFVKAYDPRPDSLVALLSRRDIRTPSEWIKVVIDGFRDRRSALQFMVNPAGVKRDATVYGDVQEDIAWDGVWDAATSIDADGWNAEFAIPFSQLRFTPKDEHVFGFGVWRDVARYGERDAWPVYRPSRQTFASQLGDLVGIRDIGRNRRLEVMPYAVSKNVTEPTPSGWRNPQQQTAGLDLKAGLTNNITLDATINPDFGQVEMDPAVLNLSAFEIRFDERRPFFQEGVNLFRCQGPCEGIFYTRRVGRTPQLRAAPSDPRFSRIQAAAKITGRLEGGAQFGVVAVSSARETGSLGQTIEPQTTTLVGRLVQDFRGGRSQFGTMVTALVRDLDAATEPLLRREAYTLLLQGYHRFADRWEVSGYTGRSTARGSADAIARTQLTSVHYFQRPDHEMDYDPTRRSMDGGVSSLSLRRYAGRVRWETTTRYAAPGTELNDLGFVTLVNDVMLRNQMVLAALRPGLWHRRVMAVASAEQHWTTGGLPTGSQAQLHGFAEFTNFWTSTITYTASNLGATHCVSCARGGPALRQSAQHRVAVTFDGDARRALQPSASVAFARADEGRSWSRAAEVGVVARAGSRTSFELGAGYEGRVLDAQWVQTSAARSAIPRTTPLRASTRTSCS</sequence>
<name>A0AA49K0F0_9BACT</name>
<gene>
    <name evidence="3" type="ORF">Strain138_001577</name>
    <name evidence="4" type="ORF">Strain318_001576</name>
</gene>
<dbReference type="Pfam" id="PF19313">
    <property type="entry name" value="DUF5916"/>
    <property type="match status" value="2"/>
</dbReference>
<evidence type="ECO:0000259" key="2">
    <source>
        <dbReference type="Pfam" id="PF19313"/>
    </source>
</evidence>
<keyword evidence="1" id="KW-0732">Signal</keyword>
<feature type="signal peptide" evidence="1">
    <location>
        <begin position="1"/>
        <end position="18"/>
    </location>
</feature>
<accession>A0AA49JUS9</accession>
<proteinExistence type="predicted"/>
<dbReference type="KEGG" id="pspc:Strain318_001576"/>
<dbReference type="SUPFAM" id="SSF49344">
    <property type="entry name" value="CBD9-like"/>
    <property type="match status" value="1"/>
</dbReference>
<keyword evidence="5" id="KW-1185">Reference proteome</keyword>
<evidence type="ECO:0000256" key="1">
    <source>
        <dbReference type="SAM" id="SignalP"/>
    </source>
</evidence>
<dbReference type="EMBL" id="CP130613">
    <property type="protein sequence ID" value="WKW15200.1"/>
    <property type="molecule type" value="Genomic_DNA"/>
</dbReference>
<evidence type="ECO:0000313" key="5">
    <source>
        <dbReference type="Proteomes" id="UP001229955"/>
    </source>
</evidence>